<dbReference type="AlphaFoldDB" id="A0AAU7UNX4"/>
<name>A0AAU7UNX4_9MICO</name>
<proteinExistence type="predicted"/>
<feature type="domain" description="PepSY" evidence="3">
    <location>
        <begin position="174"/>
        <end position="227"/>
    </location>
</feature>
<organism evidence="4">
    <name type="scientific">Brevibacterium koreense</name>
    <dbReference type="NCBI Taxonomy" id="3140787"/>
    <lineage>
        <taxon>Bacteria</taxon>
        <taxon>Bacillati</taxon>
        <taxon>Actinomycetota</taxon>
        <taxon>Actinomycetes</taxon>
        <taxon>Micrococcales</taxon>
        <taxon>Brevibacteriaceae</taxon>
        <taxon>Brevibacterium</taxon>
    </lineage>
</organism>
<feature type="signal peptide" evidence="2">
    <location>
        <begin position="1"/>
        <end position="22"/>
    </location>
</feature>
<feature type="compositionally biased region" description="Acidic residues" evidence="1">
    <location>
        <begin position="51"/>
        <end position="68"/>
    </location>
</feature>
<evidence type="ECO:0000259" key="3">
    <source>
        <dbReference type="Pfam" id="PF03413"/>
    </source>
</evidence>
<accession>A0AAU7UNX4</accession>
<dbReference type="RefSeq" id="WP_350271115.1">
    <property type="nucleotide sequence ID" value="NZ_CP158281.1"/>
</dbReference>
<feature type="compositionally biased region" description="Low complexity" evidence="1">
    <location>
        <begin position="74"/>
        <end position="88"/>
    </location>
</feature>
<dbReference type="Pfam" id="PF03413">
    <property type="entry name" value="PepSY"/>
    <property type="match status" value="2"/>
</dbReference>
<dbReference type="Gene3D" id="3.10.450.40">
    <property type="match status" value="2"/>
</dbReference>
<evidence type="ECO:0000256" key="2">
    <source>
        <dbReference type="SAM" id="SignalP"/>
    </source>
</evidence>
<feature type="domain" description="PepSY" evidence="3">
    <location>
        <begin position="97"/>
        <end position="157"/>
    </location>
</feature>
<reference evidence="4" key="1">
    <citation type="submission" date="2024-06" db="EMBL/GenBank/DDBJ databases">
        <title>Brevibacterium koreense sp. nov., isolated from jogae-jeotgal, a Korean fermented seafood.</title>
        <authorList>
            <person name="Whon T.W."/>
            <person name="Nam S."/>
            <person name="Kim Y."/>
        </authorList>
    </citation>
    <scope>NUCLEOTIDE SEQUENCE</scope>
    <source>
        <strain evidence="4">CBA3109</strain>
    </source>
</reference>
<feature type="chain" id="PRO_5043975257" evidence="2">
    <location>
        <begin position="23"/>
        <end position="231"/>
    </location>
</feature>
<dbReference type="InterPro" id="IPR025711">
    <property type="entry name" value="PepSY"/>
</dbReference>
<feature type="region of interest" description="Disordered" evidence="1">
    <location>
        <begin position="26"/>
        <end position="115"/>
    </location>
</feature>
<keyword evidence="2" id="KW-0732">Signal</keyword>
<gene>
    <name evidence="4" type="ORF">AAFP32_06470</name>
</gene>
<dbReference type="KEGG" id="bkr:AAFP32_06470"/>
<feature type="compositionally biased region" description="Low complexity" evidence="1">
    <location>
        <begin position="35"/>
        <end position="50"/>
    </location>
</feature>
<sequence length="231" mass="24685">MKTQRWATRAAAGTMILAFALAGCSNHESGEDQTSGAEDQASEAAESQSESGDDTESGGDDASSDDGAEDAKSQDSIASSSSGLASDADLSKESPSVTPKDAIATAKKEGKDGTVHGIELDFDERDKAWQYEVTIINTTTDFDVEIDAETGDVVDVEKDSTDDKEKAIDLNDPMTFDEALTLAQDKASGRLEGWKLESDDGRIEYQFDFDDKGQEIEVSVDVESKNVTVDD</sequence>
<dbReference type="PROSITE" id="PS51257">
    <property type="entry name" value="PROKAR_LIPOPROTEIN"/>
    <property type="match status" value="1"/>
</dbReference>
<protein>
    <submittedName>
        <fullName evidence="4">PepSY domain-containing protein</fullName>
    </submittedName>
</protein>
<evidence type="ECO:0000256" key="1">
    <source>
        <dbReference type="SAM" id="MobiDB-lite"/>
    </source>
</evidence>
<dbReference type="EMBL" id="CP158281">
    <property type="protein sequence ID" value="XBV90362.1"/>
    <property type="molecule type" value="Genomic_DNA"/>
</dbReference>
<evidence type="ECO:0000313" key="4">
    <source>
        <dbReference type="EMBL" id="XBV90362.1"/>
    </source>
</evidence>